<reference evidence="2 3" key="1">
    <citation type="journal article" date="2019" name="Commun. Biol.">
        <title>The bagworm genome reveals a unique fibroin gene that provides high tensile strength.</title>
        <authorList>
            <person name="Kono N."/>
            <person name="Nakamura H."/>
            <person name="Ohtoshi R."/>
            <person name="Tomita M."/>
            <person name="Numata K."/>
            <person name="Arakawa K."/>
        </authorList>
    </citation>
    <scope>NUCLEOTIDE SEQUENCE [LARGE SCALE GENOMIC DNA]</scope>
</reference>
<sequence length="84" mass="8897">MDLKVNKLLTQFLSVLKALQSDQLCSEKHYLDKEDAAAGGAGGLETRRAGGGRHERARSTRAALPAHPAALSRDTAGQAWAGAR</sequence>
<comment type="caution">
    <text evidence="2">The sequence shown here is derived from an EMBL/GenBank/DDBJ whole genome shotgun (WGS) entry which is preliminary data.</text>
</comment>
<gene>
    <name evidence="2" type="ORF">EVAR_5674_1</name>
</gene>
<feature type="region of interest" description="Disordered" evidence="1">
    <location>
        <begin position="36"/>
        <end position="84"/>
    </location>
</feature>
<dbReference type="Proteomes" id="UP000299102">
    <property type="component" value="Unassembled WGS sequence"/>
</dbReference>
<organism evidence="2 3">
    <name type="scientific">Eumeta variegata</name>
    <name type="common">Bagworm moth</name>
    <name type="synonym">Eumeta japonica</name>
    <dbReference type="NCBI Taxonomy" id="151549"/>
    <lineage>
        <taxon>Eukaryota</taxon>
        <taxon>Metazoa</taxon>
        <taxon>Ecdysozoa</taxon>
        <taxon>Arthropoda</taxon>
        <taxon>Hexapoda</taxon>
        <taxon>Insecta</taxon>
        <taxon>Pterygota</taxon>
        <taxon>Neoptera</taxon>
        <taxon>Endopterygota</taxon>
        <taxon>Lepidoptera</taxon>
        <taxon>Glossata</taxon>
        <taxon>Ditrysia</taxon>
        <taxon>Tineoidea</taxon>
        <taxon>Psychidae</taxon>
        <taxon>Oiketicinae</taxon>
        <taxon>Eumeta</taxon>
    </lineage>
</organism>
<feature type="compositionally biased region" description="Basic and acidic residues" evidence="1">
    <location>
        <begin position="45"/>
        <end position="58"/>
    </location>
</feature>
<dbReference type="AlphaFoldDB" id="A0A4C1T790"/>
<name>A0A4C1T790_EUMVA</name>
<accession>A0A4C1T790</accession>
<evidence type="ECO:0000313" key="2">
    <source>
        <dbReference type="EMBL" id="GBP10363.1"/>
    </source>
</evidence>
<keyword evidence="3" id="KW-1185">Reference proteome</keyword>
<protein>
    <submittedName>
        <fullName evidence="2">Uncharacterized protein</fullName>
    </submittedName>
</protein>
<evidence type="ECO:0000256" key="1">
    <source>
        <dbReference type="SAM" id="MobiDB-lite"/>
    </source>
</evidence>
<dbReference type="EMBL" id="BGZK01000040">
    <property type="protein sequence ID" value="GBP10363.1"/>
    <property type="molecule type" value="Genomic_DNA"/>
</dbReference>
<evidence type="ECO:0000313" key="3">
    <source>
        <dbReference type="Proteomes" id="UP000299102"/>
    </source>
</evidence>
<proteinExistence type="predicted"/>